<feature type="compositionally biased region" description="Basic residues" evidence="1">
    <location>
        <begin position="47"/>
        <end position="58"/>
    </location>
</feature>
<feature type="region of interest" description="Disordered" evidence="1">
    <location>
        <begin position="32"/>
        <end position="72"/>
    </location>
</feature>
<evidence type="ECO:0000313" key="2">
    <source>
        <dbReference type="EMBL" id="KKL04554.1"/>
    </source>
</evidence>
<dbReference type="EMBL" id="LAZR01044477">
    <property type="protein sequence ID" value="KKL04554.1"/>
    <property type="molecule type" value="Genomic_DNA"/>
</dbReference>
<evidence type="ECO:0000256" key="1">
    <source>
        <dbReference type="SAM" id="MobiDB-lite"/>
    </source>
</evidence>
<feature type="compositionally biased region" description="Polar residues" evidence="1">
    <location>
        <begin position="10"/>
        <end position="20"/>
    </location>
</feature>
<gene>
    <name evidence="2" type="ORF">LCGC14_2614870</name>
</gene>
<proteinExistence type="predicted"/>
<feature type="region of interest" description="Disordered" evidence="1">
    <location>
        <begin position="1"/>
        <end position="20"/>
    </location>
</feature>
<accession>A0A0F9A4R4</accession>
<comment type="caution">
    <text evidence="2">The sequence shown here is derived from an EMBL/GenBank/DDBJ whole genome shotgun (WGS) entry which is preliminary data.</text>
</comment>
<reference evidence="2" key="1">
    <citation type="journal article" date="2015" name="Nature">
        <title>Complex archaea that bridge the gap between prokaryotes and eukaryotes.</title>
        <authorList>
            <person name="Spang A."/>
            <person name="Saw J.H."/>
            <person name="Jorgensen S.L."/>
            <person name="Zaremba-Niedzwiedzka K."/>
            <person name="Martijn J."/>
            <person name="Lind A.E."/>
            <person name="van Eijk R."/>
            <person name="Schleper C."/>
            <person name="Guy L."/>
            <person name="Ettema T.J."/>
        </authorList>
    </citation>
    <scope>NUCLEOTIDE SEQUENCE</scope>
</reference>
<name>A0A0F9A4R4_9ZZZZ</name>
<protein>
    <submittedName>
        <fullName evidence="2">Uncharacterized protein</fullName>
    </submittedName>
</protein>
<dbReference type="AlphaFoldDB" id="A0A0F9A4R4"/>
<feature type="compositionally biased region" description="Basic and acidic residues" evidence="1">
    <location>
        <begin position="60"/>
        <end position="72"/>
    </location>
</feature>
<organism evidence="2">
    <name type="scientific">marine sediment metagenome</name>
    <dbReference type="NCBI Taxonomy" id="412755"/>
    <lineage>
        <taxon>unclassified sequences</taxon>
        <taxon>metagenomes</taxon>
        <taxon>ecological metagenomes</taxon>
    </lineage>
</organism>
<sequence>MKKDKKQDDTMTVTLKQGQRQTWDKLKALRDGMIDDANKAKASTNNLKKKRRRKKYYGKQRSEKTQKENKET</sequence>